<gene>
    <name evidence="4" type="ORF">MELIAE_LOCUS10805</name>
</gene>
<dbReference type="PRINTS" id="PR00111">
    <property type="entry name" value="ABHYDROLASE"/>
</dbReference>
<dbReference type="EMBL" id="OV121138">
    <property type="protein sequence ID" value="CAH0561223.1"/>
    <property type="molecule type" value="Genomic_DNA"/>
</dbReference>
<dbReference type="GO" id="GO:0016787">
    <property type="term" value="F:hydrolase activity"/>
    <property type="evidence" value="ECO:0007669"/>
    <property type="project" value="UniProtKB-KW"/>
</dbReference>
<dbReference type="OrthoDB" id="6431331at2759"/>
<dbReference type="Pfam" id="PF00561">
    <property type="entry name" value="Abhydrolase_1"/>
    <property type="match status" value="1"/>
</dbReference>
<evidence type="ECO:0000313" key="5">
    <source>
        <dbReference type="Proteomes" id="UP001154078"/>
    </source>
</evidence>
<dbReference type="InterPro" id="IPR029058">
    <property type="entry name" value="AB_hydrolase_fold"/>
</dbReference>
<name>A0A9P0BCD7_BRAAE</name>
<evidence type="ECO:0000256" key="2">
    <source>
        <dbReference type="ARBA" id="ARBA00022801"/>
    </source>
</evidence>
<evidence type="ECO:0000259" key="3">
    <source>
        <dbReference type="Pfam" id="PF00561"/>
    </source>
</evidence>
<dbReference type="AlphaFoldDB" id="A0A9P0BCD7"/>
<comment type="similarity">
    <text evidence="1">Belongs to the AB hydrolase superfamily.</text>
</comment>
<sequence length="267" mass="30607">MKKEEFTLPMPWGQVAGVAWGEPSDPIVLCFHGLLDNAGSFTRLIQFLPNCFYYVCVDLPGHGRSDHFPPNLPLYNLDNLMVYILVAKHFNRDKYVIMGHSYGAQLGYFYSQMYPNKVEKLIMLDAITMWPIQSGISSKYVKHIYETFLKVDEKLKTNKPPVYTYEEALEKVATKRLYSELSLEAAKVILERNIKKIDDNKYIFTVDQRLKDYMAPLNDTRYKADSIIKNPVKCPVLMILATESTINKGSSSTLVLTKSKSPLYAYS</sequence>
<accession>A0A9P0BCD7</accession>
<evidence type="ECO:0000256" key="1">
    <source>
        <dbReference type="ARBA" id="ARBA00008645"/>
    </source>
</evidence>
<dbReference type="InterPro" id="IPR000073">
    <property type="entry name" value="AB_hydrolase_1"/>
</dbReference>
<keyword evidence="5" id="KW-1185">Reference proteome</keyword>
<dbReference type="GO" id="GO:0016020">
    <property type="term" value="C:membrane"/>
    <property type="evidence" value="ECO:0007669"/>
    <property type="project" value="TreeGrafter"/>
</dbReference>
<keyword evidence="2" id="KW-0378">Hydrolase</keyword>
<protein>
    <recommendedName>
        <fullName evidence="3">AB hydrolase-1 domain-containing protein</fullName>
    </recommendedName>
</protein>
<dbReference type="Gene3D" id="3.40.50.1820">
    <property type="entry name" value="alpha/beta hydrolase"/>
    <property type="match status" value="1"/>
</dbReference>
<dbReference type="SUPFAM" id="SSF53474">
    <property type="entry name" value="alpha/beta-Hydrolases"/>
    <property type="match status" value="1"/>
</dbReference>
<feature type="domain" description="AB hydrolase-1" evidence="3">
    <location>
        <begin position="26"/>
        <end position="135"/>
    </location>
</feature>
<dbReference type="InterPro" id="IPR050266">
    <property type="entry name" value="AB_hydrolase_sf"/>
</dbReference>
<organism evidence="4 5">
    <name type="scientific">Brassicogethes aeneus</name>
    <name type="common">Rape pollen beetle</name>
    <name type="synonym">Meligethes aeneus</name>
    <dbReference type="NCBI Taxonomy" id="1431903"/>
    <lineage>
        <taxon>Eukaryota</taxon>
        <taxon>Metazoa</taxon>
        <taxon>Ecdysozoa</taxon>
        <taxon>Arthropoda</taxon>
        <taxon>Hexapoda</taxon>
        <taxon>Insecta</taxon>
        <taxon>Pterygota</taxon>
        <taxon>Neoptera</taxon>
        <taxon>Endopterygota</taxon>
        <taxon>Coleoptera</taxon>
        <taxon>Polyphaga</taxon>
        <taxon>Cucujiformia</taxon>
        <taxon>Nitidulidae</taxon>
        <taxon>Meligethinae</taxon>
        <taxon>Brassicogethes</taxon>
    </lineage>
</organism>
<dbReference type="PANTHER" id="PTHR43798:SF14">
    <property type="entry name" value="SERINE HYDROLASE-LIKE PROTEIN DDB_G0286239"/>
    <property type="match status" value="1"/>
</dbReference>
<reference evidence="4" key="1">
    <citation type="submission" date="2021-12" db="EMBL/GenBank/DDBJ databases">
        <authorList>
            <person name="King R."/>
        </authorList>
    </citation>
    <scope>NUCLEOTIDE SEQUENCE</scope>
</reference>
<proteinExistence type="inferred from homology"/>
<evidence type="ECO:0000313" key="4">
    <source>
        <dbReference type="EMBL" id="CAH0561223.1"/>
    </source>
</evidence>
<dbReference type="PANTHER" id="PTHR43798">
    <property type="entry name" value="MONOACYLGLYCEROL LIPASE"/>
    <property type="match status" value="1"/>
</dbReference>
<dbReference type="Proteomes" id="UP001154078">
    <property type="component" value="Chromosome 7"/>
</dbReference>